<comment type="similarity">
    <text evidence="4">Belongs to the Omp25/RopB family.</text>
</comment>
<evidence type="ECO:0000256" key="3">
    <source>
        <dbReference type="ARBA" id="ARBA00023136"/>
    </source>
</evidence>
<accession>A0A1H3RU14</accession>
<keyword evidence="8" id="KW-1185">Reference proteome</keyword>
<evidence type="ECO:0000313" key="8">
    <source>
        <dbReference type="Proteomes" id="UP000198914"/>
    </source>
</evidence>
<gene>
    <name evidence="7" type="ORF">SAMN05444004_109118</name>
</gene>
<dbReference type="SUPFAM" id="SSF56925">
    <property type="entry name" value="OMPA-like"/>
    <property type="match status" value="1"/>
</dbReference>
<protein>
    <submittedName>
        <fullName evidence="7">Outer membrane immunogenic protein</fullName>
    </submittedName>
</protein>
<feature type="domain" description="Outer membrane protein beta-barrel" evidence="6">
    <location>
        <begin position="8"/>
        <end position="196"/>
    </location>
</feature>
<evidence type="ECO:0000256" key="4">
    <source>
        <dbReference type="ARBA" id="ARBA00038306"/>
    </source>
</evidence>
<keyword evidence="2 5" id="KW-0732">Signal</keyword>
<dbReference type="InterPro" id="IPR027385">
    <property type="entry name" value="Beta-barrel_OMP"/>
</dbReference>
<feature type="signal peptide" evidence="5">
    <location>
        <begin position="1"/>
        <end position="19"/>
    </location>
</feature>
<dbReference type="Proteomes" id="UP000198914">
    <property type="component" value="Unassembled WGS sequence"/>
</dbReference>
<evidence type="ECO:0000256" key="1">
    <source>
        <dbReference type="ARBA" id="ARBA00004370"/>
    </source>
</evidence>
<dbReference type="STRING" id="1244108.SAMN05444004_109118"/>
<evidence type="ECO:0000259" key="6">
    <source>
        <dbReference type="Pfam" id="PF13505"/>
    </source>
</evidence>
<sequence length="196" mass="20528">MRHILLAALIPFAAAPAFAGNLAPAAPEAAPTPVFVETAPMYEWSGAYIGGQISYADISTDGAANLDDDGGLYGLRAGYDLQRGNQVFGGVLQYDIGSIDLEASGIELEDVLRVGGRYGITTGPALYYGTAGYARASTNIVGSTDGYFAGVGYERFVTDNVTFGAELLYHDFGDLDNAPGVDATATTVGLNLNYRF</sequence>
<feature type="chain" id="PRO_5011736752" evidence="5">
    <location>
        <begin position="20"/>
        <end position="196"/>
    </location>
</feature>
<name>A0A1H3RU14_9RHOB</name>
<dbReference type="InterPro" id="IPR011250">
    <property type="entry name" value="OMP/PagP_B-barrel"/>
</dbReference>
<proteinExistence type="inferred from homology"/>
<dbReference type="Pfam" id="PF13505">
    <property type="entry name" value="OMP_b-brl"/>
    <property type="match status" value="1"/>
</dbReference>
<dbReference type="Gene3D" id="2.40.160.20">
    <property type="match status" value="1"/>
</dbReference>
<dbReference type="PANTHER" id="PTHR34001">
    <property type="entry name" value="BLL7405 PROTEIN"/>
    <property type="match status" value="1"/>
</dbReference>
<dbReference type="GO" id="GO:0016020">
    <property type="term" value="C:membrane"/>
    <property type="evidence" value="ECO:0007669"/>
    <property type="project" value="UniProtKB-SubCell"/>
</dbReference>
<dbReference type="PANTHER" id="PTHR34001:SF3">
    <property type="entry name" value="BLL7405 PROTEIN"/>
    <property type="match status" value="1"/>
</dbReference>
<organism evidence="7 8">
    <name type="scientific">Jannaschia faecimaris</name>
    <dbReference type="NCBI Taxonomy" id="1244108"/>
    <lineage>
        <taxon>Bacteria</taxon>
        <taxon>Pseudomonadati</taxon>
        <taxon>Pseudomonadota</taxon>
        <taxon>Alphaproteobacteria</taxon>
        <taxon>Rhodobacterales</taxon>
        <taxon>Roseobacteraceae</taxon>
        <taxon>Jannaschia</taxon>
    </lineage>
</organism>
<dbReference type="RefSeq" id="WP_092646037.1">
    <property type="nucleotide sequence ID" value="NZ_FNPX01000009.1"/>
</dbReference>
<dbReference type="OrthoDB" id="268975at2"/>
<keyword evidence="3" id="KW-0472">Membrane</keyword>
<comment type="subcellular location">
    <subcellularLocation>
        <location evidence="1">Membrane</location>
    </subcellularLocation>
</comment>
<evidence type="ECO:0000256" key="2">
    <source>
        <dbReference type="ARBA" id="ARBA00022729"/>
    </source>
</evidence>
<evidence type="ECO:0000256" key="5">
    <source>
        <dbReference type="SAM" id="SignalP"/>
    </source>
</evidence>
<evidence type="ECO:0000313" key="7">
    <source>
        <dbReference type="EMBL" id="SDZ28808.1"/>
    </source>
</evidence>
<dbReference type="InterPro" id="IPR051692">
    <property type="entry name" value="OMP-like"/>
</dbReference>
<dbReference type="AlphaFoldDB" id="A0A1H3RU14"/>
<dbReference type="EMBL" id="FNPX01000009">
    <property type="protein sequence ID" value="SDZ28808.1"/>
    <property type="molecule type" value="Genomic_DNA"/>
</dbReference>
<reference evidence="8" key="1">
    <citation type="submission" date="2016-10" db="EMBL/GenBank/DDBJ databases">
        <authorList>
            <person name="Varghese N."/>
            <person name="Submissions S."/>
        </authorList>
    </citation>
    <scope>NUCLEOTIDE SEQUENCE [LARGE SCALE GENOMIC DNA]</scope>
    <source>
        <strain evidence="8">DSM 100420</strain>
    </source>
</reference>